<sequence>MGSSSGKVLPEPSKNGYFCLISSVVNFKKQETDRKTCKEKQQAWLWRRSDRGASRRGISEGVKESVHLEERMRNPNAKFRAKFDPRVTARYDIKALIGRGSFSRVVRAEHRRTHQPFAIKLLEVKGREGHEACQAELGVLRRVNHTNVIRLAEVFETQHRVYLVLELATGGELLERVVARGTFRERDATKALMMVSSGLHYLHTLGVIHRDLKPENLLYYHPGRDSRLIITDFGLACWENNRRREDTAFTTRDANFDLSTDVEECCQDKDWAVRTLCGTPEYLAPEMLARRPCSSAVDMWALGVITYILLSGSLPFDQSSRPRLFRAILRGGYSFHGDPWKSVSASAKSFIDRLLTLDPEHRMSAEEALKHPWLVSMAACSSNKNLHRSISRNLQRRASRASSRCPSSGSTPGSRISMRARALDALKPLPVYRCEDLPDLHEYASINRAVPQMPTGMEKDEESEHHLQRAISAQQVYGEKRDNMVIPVPEAESNITYYDSLYPGDFKMPKQLIHIQPFSLDTEQPDYDLDSEDEVFVNKLKKKLEVEALQFEEMIDRLEKGSGQQLATLQEAKLLLKEDDDLIREVFEYWSRKRKLCKSGSLIPTIKQEKRDGSSTNDPYVAFRRRTEKMQTRKNRKNDEASYEKMLKLRRDLSRAVTILEMIKKREKSKRELLHLTLEIVEKRNAMPDFGSEVMAEALAMAKPVYKIPIIPFSSSSQYRHQDHVDFKDYKTKPEKTEVVRTKRKYDKKPKIPPLSAPLHTGPSLFNPKDLNQYDFPSSDDEPFSQIHSGSSEAEEENEPDGVFAFRRKAGCVYHAPRLDQSGDWPWSGETDGRSCDPRFRYSLTTLTIPRRCVGLARRRVGRGGRFLLDRAYSDLNGLFQSLDSDSELDFSFPASPLHPETTSQKVTSSSTSQSSSSSSSHTTYSDLRQILRNIKACRWRHFKPRTLTSQAGTGDALSRRPFRGLVRGGAGPGGSTLGRTAGMGPPAVAMMGNYILDPLLAVPFFVGMHKLHVFKIDYSMGNISVFFFFFVPAFTAEQYQQHQEQLALMQKQQLEQIQQQANDTGSSQSLVSKTLDSVSAQFAASALMTSDQLLTLKVKEDGVGGGVNGVVQASGVYKGLSISATSSASILTSQPISTAVPPTFLSSTSNSNTSSAHTVHNPIGNHSNNTANSTSQVLIGNNLRLSVTTPSIASLNARHLPRSLSNVPPAALKLAAASNCQLPKVNTGENHEQEKQSLNSIAENTVAMEVT</sequence>
<dbReference type="InterPro" id="IPR008271">
    <property type="entry name" value="Ser/Thr_kinase_AS"/>
</dbReference>
<comment type="subcellular location">
    <subcellularLocation>
        <location evidence="1 10">Nucleus</location>
    </subcellularLocation>
</comment>
<keyword evidence="14" id="KW-1185">Reference proteome</keyword>
<protein>
    <recommendedName>
        <fullName evidence="10">Enhancer of polycomb homolog</fullName>
    </recommendedName>
</protein>
<dbReference type="AlphaFoldDB" id="A0A498M5H0"/>
<dbReference type="PROSITE" id="PS00108">
    <property type="entry name" value="PROTEIN_KINASE_ST"/>
    <property type="match status" value="1"/>
</dbReference>
<dbReference type="EMBL" id="QBIY01012884">
    <property type="protein sequence ID" value="RXN14716.1"/>
    <property type="molecule type" value="Genomic_DNA"/>
</dbReference>
<organism evidence="13 14">
    <name type="scientific">Labeo rohita</name>
    <name type="common">Indian major carp</name>
    <name type="synonym">Cyprinus rohita</name>
    <dbReference type="NCBI Taxonomy" id="84645"/>
    <lineage>
        <taxon>Eukaryota</taxon>
        <taxon>Metazoa</taxon>
        <taxon>Chordata</taxon>
        <taxon>Craniata</taxon>
        <taxon>Vertebrata</taxon>
        <taxon>Euteleostomi</taxon>
        <taxon>Actinopterygii</taxon>
        <taxon>Neopterygii</taxon>
        <taxon>Teleostei</taxon>
        <taxon>Ostariophysi</taxon>
        <taxon>Cypriniformes</taxon>
        <taxon>Cyprinidae</taxon>
        <taxon>Labeoninae</taxon>
        <taxon>Labeonini</taxon>
        <taxon>Labeo</taxon>
    </lineage>
</organism>
<evidence type="ECO:0000313" key="14">
    <source>
        <dbReference type="Proteomes" id="UP000290572"/>
    </source>
</evidence>
<dbReference type="Proteomes" id="UP000290572">
    <property type="component" value="Unassembled WGS sequence"/>
</dbReference>
<evidence type="ECO:0000256" key="9">
    <source>
        <dbReference type="PROSITE-ProRule" id="PRU10141"/>
    </source>
</evidence>
<dbReference type="PANTHER" id="PTHR14898">
    <property type="entry name" value="ENHANCER OF POLYCOMB"/>
    <property type="match status" value="1"/>
</dbReference>
<dbReference type="GO" id="GO:0004672">
    <property type="term" value="F:protein kinase activity"/>
    <property type="evidence" value="ECO:0007669"/>
    <property type="project" value="InterPro"/>
</dbReference>
<comment type="caution">
    <text evidence="13">The sequence shown here is derived from an EMBL/GenBank/DDBJ whole genome shotgun (WGS) entry which is preliminary data.</text>
</comment>
<dbReference type="GO" id="GO:0005634">
    <property type="term" value="C:nucleus"/>
    <property type="evidence" value="ECO:0007669"/>
    <property type="project" value="UniProtKB-SubCell"/>
</dbReference>
<evidence type="ECO:0000256" key="7">
    <source>
        <dbReference type="ARBA" id="ARBA00023163"/>
    </source>
</evidence>
<feature type="domain" description="Protein kinase" evidence="12">
    <location>
        <begin position="91"/>
        <end position="374"/>
    </location>
</feature>
<dbReference type="Pfam" id="PF10513">
    <property type="entry name" value="EPL1"/>
    <property type="match status" value="1"/>
</dbReference>
<comment type="similarity">
    <text evidence="2 10">Belongs to the enhancer of polycomb family.</text>
</comment>
<dbReference type="GO" id="GO:0006325">
    <property type="term" value="P:chromatin organization"/>
    <property type="evidence" value="ECO:0007669"/>
    <property type="project" value="UniProtKB-KW"/>
</dbReference>
<dbReference type="SUPFAM" id="SSF56112">
    <property type="entry name" value="Protein kinase-like (PK-like)"/>
    <property type="match status" value="1"/>
</dbReference>
<feature type="compositionally biased region" description="Low complexity" evidence="11">
    <location>
        <begin position="902"/>
        <end position="924"/>
    </location>
</feature>
<dbReference type="InterPro" id="IPR024943">
    <property type="entry name" value="Enhancer_polycomb"/>
</dbReference>
<feature type="region of interest" description="Disordered" evidence="11">
    <location>
        <begin position="392"/>
        <end position="415"/>
    </location>
</feature>
<dbReference type="Gene3D" id="1.10.510.10">
    <property type="entry name" value="Transferase(Phosphotransferase) domain 1"/>
    <property type="match status" value="1"/>
</dbReference>
<keyword evidence="5" id="KW-0156">Chromatin regulator</keyword>
<evidence type="ECO:0000256" key="4">
    <source>
        <dbReference type="ARBA" id="ARBA00022840"/>
    </source>
</evidence>
<evidence type="ECO:0000256" key="5">
    <source>
        <dbReference type="ARBA" id="ARBA00022853"/>
    </source>
</evidence>
<dbReference type="InterPro" id="IPR017441">
    <property type="entry name" value="Protein_kinase_ATP_BS"/>
</dbReference>
<accession>A0A498M5H0</accession>
<gene>
    <name evidence="13" type="ORF">ROHU_008940</name>
</gene>
<feature type="region of interest" description="Disordered" evidence="11">
    <location>
        <begin position="724"/>
        <end position="800"/>
    </location>
</feature>
<dbReference type="InterPro" id="IPR019542">
    <property type="entry name" value="Enhancer_polycomb-like_N"/>
</dbReference>
<dbReference type="InterPro" id="IPR011009">
    <property type="entry name" value="Kinase-like_dom_sf"/>
</dbReference>
<dbReference type="PROSITE" id="PS50011">
    <property type="entry name" value="PROTEIN_KINASE_DOM"/>
    <property type="match status" value="1"/>
</dbReference>
<feature type="binding site" evidence="9">
    <location>
        <position position="120"/>
    </location>
    <ligand>
        <name>ATP</name>
        <dbReference type="ChEBI" id="CHEBI:30616"/>
    </ligand>
</feature>
<feature type="region of interest" description="Disordered" evidence="11">
    <location>
        <begin position="1149"/>
        <end position="1171"/>
    </location>
</feature>
<keyword evidence="3 9" id="KW-0547">Nucleotide-binding</keyword>
<keyword evidence="8 10" id="KW-0539">Nucleus</keyword>
<reference evidence="13 14" key="1">
    <citation type="submission" date="2018-03" db="EMBL/GenBank/DDBJ databases">
        <title>Draft genome sequence of Rohu Carp (Labeo rohita).</title>
        <authorList>
            <person name="Das P."/>
            <person name="Kushwaha B."/>
            <person name="Joshi C.G."/>
            <person name="Kumar D."/>
            <person name="Nagpure N.S."/>
            <person name="Sahoo L."/>
            <person name="Das S.P."/>
            <person name="Bit A."/>
            <person name="Patnaik S."/>
            <person name="Meher P.K."/>
            <person name="Jayasankar P."/>
            <person name="Koringa P.G."/>
            <person name="Patel N.V."/>
            <person name="Hinsu A.T."/>
            <person name="Kumar R."/>
            <person name="Pandey M."/>
            <person name="Agarwal S."/>
            <person name="Srivastava S."/>
            <person name="Singh M."/>
            <person name="Iquebal M.A."/>
            <person name="Jaiswal S."/>
            <person name="Angadi U.B."/>
            <person name="Kumar N."/>
            <person name="Raza M."/>
            <person name="Shah T.M."/>
            <person name="Rai A."/>
            <person name="Jena J.K."/>
        </authorList>
    </citation>
    <scope>NUCLEOTIDE SEQUENCE [LARGE SCALE GENOMIC DNA]</scope>
    <source>
        <strain evidence="13">DASCIFA01</strain>
        <tissue evidence="13">Testis</tissue>
    </source>
</reference>
<dbReference type="STRING" id="84645.A0A498M5H0"/>
<dbReference type="Gene3D" id="3.30.200.20">
    <property type="entry name" value="Phosphorylase Kinase, domain 1"/>
    <property type="match status" value="1"/>
</dbReference>
<feature type="compositionally biased region" description="Basic and acidic residues" evidence="11">
    <location>
        <begin position="724"/>
        <end position="741"/>
    </location>
</feature>
<evidence type="ECO:0000256" key="10">
    <source>
        <dbReference type="RuleBase" id="RU361124"/>
    </source>
</evidence>
<evidence type="ECO:0000256" key="8">
    <source>
        <dbReference type="ARBA" id="ARBA00023242"/>
    </source>
</evidence>
<dbReference type="GO" id="GO:0005524">
    <property type="term" value="F:ATP binding"/>
    <property type="evidence" value="ECO:0007669"/>
    <property type="project" value="UniProtKB-UniRule"/>
</dbReference>
<keyword evidence="6 10" id="KW-0805">Transcription regulation</keyword>
<keyword evidence="4 9" id="KW-0067">ATP-binding</keyword>
<dbReference type="Pfam" id="PF06752">
    <property type="entry name" value="E_Pc_C"/>
    <property type="match status" value="1"/>
</dbReference>
<dbReference type="Pfam" id="PF00069">
    <property type="entry name" value="Pkinase"/>
    <property type="match status" value="1"/>
</dbReference>
<keyword evidence="7 10" id="KW-0804">Transcription</keyword>
<evidence type="ECO:0000313" key="13">
    <source>
        <dbReference type="EMBL" id="RXN14716.1"/>
    </source>
</evidence>
<dbReference type="InterPro" id="IPR000719">
    <property type="entry name" value="Prot_kinase_dom"/>
</dbReference>
<evidence type="ECO:0000256" key="11">
    <source>
        <dbReference type="SAM" id="MobiDB-lite"/>
    </source>
</evidence>
<feature type="region of interest" description="Disordered" evidence="11">
    <location>
        <begin position="891"/>
        <end position="924"/>
    </location>
</feature>
<dbReference type="GO" id="GO:0006357">
    <property type="term" value="P:regulation of transcription by RNA polymerase II"/>
    <property type="evidence" value="ECO:0007669"/>
    <property type="project" value="InterPro"/>
</dbReference>
<evidence type="ECO:0000256" key="2">
    <source>
        <dbReference type="ARBA" id="ARBA00008035"/>
    </source>
</evidence>
<dbReference type="PROSITE" id="PS00107">
    <property type="entry name" value="PROTEIN_KINASE_ATP"/>
    <property type="match status" value="1"/>
</dbReference>
<feature type="compositionally biased region" description="Low complexity" evidence="11">
    <location>
        <begin position="400"/>
        <end position="415"/>
    </location>
</feature>
<proteinExistence type="inferred from homology"/>
<name>A0A498M5H0_LABRO</name>
<dbReference type="SMART" id="SM00220">
    <property type="entry name" value="S_TKc"/>
    <property type="match status" value="1"/>
</dbReference>
<dbReference type="GO" id="GO:0035267">
    <property type="term" value="C:NuA4 histone acetyltransferase complex"/>
    <property type="evidence" value="ECO:0007669"/>
    <property type="project" value="InterPro"/>
</dbReference>
<evidence type="ECO:0000256" key="3">
    <source>
        <dbReference type="ARBA" id="ARBA00022741"/>
    </source>
</evidence>
<evidence type="ECO:0000256" key="1">
    <source>
        <dbReference type="ARBA" id="ARBA00004123"/>
    </source>
</evidence>
<evidence type="ECO:0000256" key="6">
    <source>
        <dbReference type="ARBA" id="ARBA00023015"/>
    </source>
</evidence>
<dbReference type="InterPro" id="IPR009607">
    <property type="entry name" value="Enhancer_polycomb_C"/>
</dbReference>
<evidence type="ECO:0000259" key="12">
    <source>
        <dbReference type="PROSITE" id="PS50011"/>
    </source>
</evidence>